<dbReference type="SUPFAM" id="SSF47240">
    <property type="entry name" value="Ferritin-like"/>
    <property type="match status" value="1"/>
</dbReference>
<protein>
    <submittedName>
        <fullName evidence="2">Ferritin</fullName>
    </submittedName>
</protein>
<dbReference type="CDD" id="cd00657">
    <property type="entry name" value="Ferritin_like"/>
    <property type="match status" value="1"/>
</dbReference>
<dbReference type="InterPro" id="IPR012347">
    <property type="entry name" value="Ferritin-like"/>
</dbReference>
<proteinExistence type="predicted"/>
<dbReference type="EMBL" id="JPMI01000004">
    <property type="protein sequence ID" value="KFA94788.1"/>
    <property type="molecule type" value="Genomic_DNA"/>
</dbReference>
<evidence type="ECO:0000313" key="2">
    <source>
        <dbReference type="EMBL" id="KFA94788.1"/>
    </source>
</evidence>
<dbReference type="AlphaFoldDB" id="A0A084T253"/>
<sequence length="155" mass="17666">MAAMDLNKMMDRLNNLIALDIDAVGAYEAAINRIDVESLRMSLREFQRDHERHIQDLTRVVVSLGGTPRTKPDVKGFILKGFTAVTSMMGNEAALQAMRGNEMLTNRTYQAALEVEWGDEARAIIERNYSDEQRHLAFIENALRTRMWEQTPAQP</sequence>
<comment type="caution">
    <text evidence="2">The sequence shown here is derived from an EMBL/GenBank/DDBJ whole genome shotgun (WGS) entry which is preliminary data.</text>
</comment>
<evidence type="ECO:0000313" key="3">
    <source>
        <dbReference type="Proteomes" id="UP000028547"/>
    </source>
</evidence>
<feature type="domain" description="DUF2383" evidence="1">
    <location>
        <begin position="10"/>
        <end position="114"/>
    </location>
</feature>
<dbReference type="Proteomes" id="UP000028547">
    <property type="component" value="Unassembled WGS sequence"/>
</dbReference>
<dbReference type="InterPro" id="IPR011971">
    <property type="entry name" value="CHP02284"/>
</dbReference>
<accession>A0A084T253</accession>
<evidence type="ECO:0000259" key="1">
    <source>
        <dbReference type="Pfam" id="PF09537"/>
    </source>
</evidence>
<gene>
    <name evidence="2" type="ORF">Q664_01060</name>
</gene>
<dbReference type="InterPro" id="IPR009078">
    <property type="entry name" value="Ferritin-like_SF"/>
</dbReference>
<dbReference type="Pfam" id="PF09537">
    <property type="entry name" value="DUF2383"/>
    <property type="match status" value="1"/>
</dbReference>
<organism evidence="2 3">
    <name type="scientific">Archangium violaceum Cb vi76</name>
    <dbReference type="NCBI Taxonomy" id="1406225"/>
    <lineage>
        <taxon>Bacteria</taxon>
        <taxon>Pseudomonadati</taxon>
        <taxon>Myxococcota</taxon>
        <taxon>Myxococcia</taxon>
        <taxon>Myxococcales</taxon>
        <taxon>Cystobacterineae</taxon>
        <taxon>Archangiaceae</taxon>
        <taxon>Archangium</taxon>
    </lineage>
</organism>
<dbReference type="InterPro" id="IPR019052">
    <property type="entry name" value="DUF2383"/>
</dbReference>
<name>A0A084T253_9BACT</name>
<dbReference type="NCBIfam" id="TIGR02284">
    <property type="entry name" value="PA2169 family four-helix-bundle protein"/>
    <property type="match status" value="1"/>
</dbReference>
<reference evidence="2 3" key="1">
    <citation type="submission" date="2014-07" db="EMBL/GenBank/DDBJ databases">
        <title>Draft Genome Sequence of Gephyronic Acid Producer, Cystobacter violaceus Strain Cb vi76.</title>
        <authorList>
            <person name="Stevens D.C."/>
            <person name="Young J."/>
            <person name="Carmichael R."/>
            <person name="Tan J."/>
            <person name="Taylor R.E."/>
        </authorList>
    </citation>
    <scope>NUCLEOTIDE SEQUENCE [LARGE SCALE GENOMIC DNA]</scope>
    <source>
        <strain evidence="2 3">Cb vi76</strain>
    </source>
</reference>
<dbReference type="RefSeq" id="WP_052517518.1">
    <property type="nucleotide sequence ID" value="NZ_JPMI01000004.1"/>
</dbReference>
<dbReference type="Gene3D" id="1.20.1260.10">
    <property type="match status" value="1"/>
</dbReference>